<evidence type="ECO:0000313" key="1">
    <source>
        <dbReference type="EMBL" id="CAK5088037.1"/>
    </source>
</evidence>
<keyword evidence="2" id="KW-1185">Reference proteome</keyword>
<sequence length="601" mass="67288">MRRRGDELDVELAPSKRLINCGLTPHVLNNSHYIRTSSDTTIKALNEFLMHLANQTSGFVPKQLTDFITTDHVESNLCHNSNINQFYVDRRYRLCKIDPSENLANIFFNSINWDKHLIIFFDLKSANESSLGLNEIIGEELANYIERYARTESLDIMFLTPPDCPQSVAVLQIIHSLKQLQRYTNHIFSNANQRLGKCQERINLQLRRIEVIEKKVETLEQVDEIPVFHCAPRHPELCFAGFCQPVFGKVMVNLADVQDQTNNANYELDLLNGVYKPEPLKIIKDGIERKKNAGHFAQKSQKFDNSDLNGPLQSDAKIHKLNLTKLFTADMSRKFVSAQLDFSDSLLEGLETLTSSIGKETFSIGNEIVEANLLATLDCSQANVFDSLGEKVEFDLPEDLPVFDTKSLGTRSVSTLFRSDEHLSSKTEAPKILCIPDESDIRERPKLDSCGFEDKIRNDVVSPPIIPSVEASSLPQIQAPPPPPPPPPLQQAKAISGRSDLMAAIRATGGVKGAGLKSVKMDDDQLENSNTKKNVEEDLMTSLTRVLAMRRRGISGRRNPSNSKSMGDVLRENIPTRSRTGSSSGEDQNSNEVGPNEWVDE</sequence>
<protein>
    <submittedName>
        <fullName evidence="1">Uncharacterized protein</fullName>
    </submittedName>
</protein>
<proteinExistence type="predicted"/>
<comment type="caution">
    <text evidence="1">The sequence shown here is derived from an EMBL/GenBank/DDBJ whole genome shotgun (WGS) entry which is preliminary data.</text>
</comment>
<name>A0ACB1A945_MELEN</name>
<dbReference type="EMBL" id="CAVMJV010000070">
    <property type="protein sequence ID" value="CAK5088037.1"/>
    <property type="molecule type" value="Genomic_DNA"/>
</dbReference>
<gene>
    <name evidence="1" type="ORF">MENTE1834_LOCUS35674</name>
</gene>
<reference evidence="1" key="1">
    <citation type="submission" date="2023-11" db="EMBL/GenBank/DDBJ databases">
        <authorList>
            <person name="Poullet M."/>
        </authorList>
    </citation>
    <scope>NUCLEOTIDE SEQUENCE</scope>
    <source>
        <strain evidence="1">E1834</strain>
    </source>
</reference>
<organism evidence="1 2">
    <name type="scientific">Meloidogyne enterolobii</name>
    <name type="common">Root-knot nematode worm</name>
    <name type="synonym">Meloidogyne mayaguensis</name>
    <dbReference type="NCBI Taxonomy" id="390850"/>
    <lineage>
        <taxon>Eukaryota</taxon>
        <taxon>Metazoa</taxon>
        <taxon>Ecdysozoa</taxon>
        <taxon>Nematoda</taxon>
        <taxon>Chromadorea</taxon>
        <taxon>Rhabditida</taxon>
        <taxon>Tylenchina</taxon>
        <taxon>Tylenchomorpha</taxon>
        <taxon>Tylenchoidea</taxon>
        <taxon>Meloidogynidae</taxon>
        <taxon>Meloidogyninae</taxon>
        <taxon>Meloidogyne</taxon>
    </lineage>
</organism>
<dbReference type="Proteomes" id="UP001497535">
    <property type="component" value="Unassembled WGS sequence"/>
</dbReference>
<evidence type="ECO:0000313" key="2">
    <source>
        <dbReference type="Proteomes" id="UP001497535"/>
    </source>
</evidence>
<accession>A0ACB1A945</accession>